<feature type="chain" id="PRO_5039151832" evidence="3">
    <location>
        <begin position="19"/>
        <end position="395"/>
    </location>
</feature>
<keyword evidence="6" id="KW-1185">Reference proteome</keyword>
<dbReference type="PANTHER" id="PTHR30483:SF6">
    <property type="entry name" value="PERIPLASMIC BINDING PROTEIN OF ABC TRANSPORTER FOR NATURAL AMINO ACIDS"/>
    <property type="match status" value="1"/>
</dbReference>
<proteinExistence type="inferred from homology"/>
<gene>
    <name evidence="5" type="ORF">GCM10011399_30250</name>
</gene>
<evidence type="ECO:0000313" key="6">
    <source>
        <dbReference type="Proteomes" id="UP000598775"/>
    </source>
</evidence>
<accession>A0A917F1C3</accession>
<protein>
    <submittedName>
        <fullName evidence="5">Leu/ile/val-binding protein</fullName>
    </submittedName>
</protein>
<evidence type="ECO:0000256" key="2">
    <source>
        <dbReference type="ARBA" id="ARBA00022729"/>
    </source>
</evidence>
<dbReference type="AlphaFoldDB" id="A0A917F1C3"/>
<keyword evidence="2 3" id="KW-0732">Signal</keyword>
<feature type="signal peptide" evidence="3">
    <location>
        <begin position="1"/>
        <end position="18"/>
    </location>
</feature>
<evidence type="ECO:0000313" key="5">
    <source>
        <dbReference type="EMBL" id="GGF35170.1"/>
    </source>
</evidence>
<dbReference type="Proteomes" id="UP000598775">
    <property type="component" value="Unassembled WGS sequence"/>
</dbReference>
<organism evidence="5 6">
    <name type="scientific">Subtercola lobariae</name>
    <dbReference type="NCBI Taxonomy" id="1588641"/>
    <lineage>
        <taxon>Bacteria</taxon>
        <taxon>Bacillati</taxon>
        <taxon>Actinomycetota</taxon>
        <taxon>Actinomycetes</taxon>
        <taxon>Micrococcales</taxon>
        <taxon>Microbacteriaceae</taxon>
        <taxon>Subtercola</taxon>
    </lineage>
</organism>
<sequence length="395" mass="41028">MLAAVTLTAALTLAGCSAGSSDDSASSTGNPGGIPVKMGILGPQTGAYAAFAGVGELQRGYELAADDFSKKYNINFTDEVVDDQSDPAVASRAVQTMLNDDKIDVLLGPATSGSALQIASVVQSTGRPWLSPSSSADNLVDMSIQPNWLFRTINSNAMAANVVGQYLYANNAKVGLIYSTDAFGQSSLASMQAYAQKAGKDLAVEPLAAGAPDVSGAIQRLKDAGVNSLYITMSNGADIAAVTKAISDANYKPNPMVATGQAEGPEYSNVASPSDWANLKIVDSRDLTSKPVQDLAAEYKAKYGSPPSRLSTVANTYAAVQLYMAAVAKVGSATNYEAVRKAMEDITDFSSLGVDFGTPFSPTDHDLFDADPSKWFLQALDPNGNLISTGSVPQG</sequence>
<dbReference type="PANTHER" id="PTHR30483">
    <property type="entry name" value="LEUCINE-SPECIFIC-BINDING PROTEIN"/>
    <property type="match status" value="1"/>
</dbReference>
<dbReference type="InterPro" id="IPR028082">
    <property type="entry name" value="Peripla_BP_I"/>
</dbReference>
<comment type="similarity">
    <text evidence="1">Belongs to the leucine-binding protein family.</text>
</comment>
<dbReference type="InterPro" id="IPR028081">
    <property type="entry name" value="Leu-bd"/>
</dbReference>
<feature type="domain" description="Leucine-binding protein" evidence="4">
    <location>
        <begin position="35"/>
        <end position="365"/>
    </location>
</feature>
<dbReference type="RefSeq" id="WP_188679720.1">
    <property type="nucleotide sequence ID" value="NZ_BMGP01000006.1"/>
</dbReference>
<reference evidence="5 6" key="1">
    <citation type="journal article" date="2014" name="Int. J. Syst. Evol. Microbiol.">
        <title>Complete genome sequence of Corynebacterium casei LMG S-19264T (=DSM 44701T), isolated from a smear-ripened cheese.</title>
        <authorList>
            <consortium name="US DOE Joint Genome Institute (JGI-PGF)"/>
            <person name="Walter F."/>
            <person name="Albersmeier A."/>
            <person name="Kalinowski J."/>
            <person name="Ruckert C."/>
        </authorList>
    </citation>
    <scope>NUCLEOTIDE SEQUENCE [LARGE SCALE GENOMIC DNA]</scope>
    <source>
        <strain evidence="5 6">CGMCC 1.12976</strain>
    </source>
</reference>
<dbReference type="Pfam" id="PF13458">
    <property type="entry name" value="Peripla_BP_6"/>
    <property type="match status" value="1"/>
</dbReference>
<dbReference type="InterPro" id="IPR051010">
    <property type="entry name" value="BCAA_transport"/>
</dbReference>
<evidence type="ECO:0000256" key="1">
    <source>
        <dbReference type="ARBA" id="ARBA00010062"/>
    </source>
</evidence>
<comment type="caution">
    <text evidence="5">The sequence shown here is derived from an EMBL/GenBank/DDBJ whole genome shotgun (WGS) entry which is preliminary data.</text>
</comment>
<dbReference type="EMBL" id="BMGP01000006">
    <property type="protein sequence ID" value="GGF35170.1"/>
    <property type="molecule type" value="Genomic_DNA"/>
</dbReference>
<evidence type="ECO:0000256" key="3">
    <source>
        <dbReference type="SAM" id="SignalP"/>
    </source>
</evidence>
<evidence type="ECO:0000259" key="4">
    <source>
        <dbReference type="Pfam" id="PF13458"/>
    </source>
</evidence>
<name>A0A917F1C3_9MICO</name>
<dbReference type="SUPFAM" id="SSF53822">
    <property type="entry name" value="Periplasmic binding protein-like I"/>
    <property type="match status" value="1"/>
</dbReference>
<dbReference type="Gene3D" id="3.40.50.2300">
    <property type="match status" value="2"/>
</dbReference>